<comment type="caution">
    <text evidence="2">The sequence shown here is derived from an EMBL/GenBank/DDBJ whole genome shotgun (WGS) entry which is preliminary data.</text>
</comment>
<evidence type="ECO:0008006" key="4">
    <source>
        <dbReference type="Google" id="ProtNLM"/>
    </source>
</evidence>
<feature type="compositionally biased region" description="Acidic residues" evidence="1">
    <location>
        <begin position="173"/>
        <end position="185"/>
    </location>
</feature>
<dbReference type="VEuPathDB" id="FungiDB:PADG_02315"/>
<dbReference type="GO" id="GO:0006368">
    <property type="term" value="P:transcription elongation by RNA polymerase II"/>
    <property type="evidence" value="ECO:0007669"/>
    <property type="project" value="InterPro"/>
</dbReference>
<evidence type="ECO:0000313" key="2">
    <source>
        <dbReference type="EMBL" id="ODH13510.1"/>
    </source>
</evidence>
<evidence type="ECO:0000256" key="1">
    <source>
        <dbReference type="SAM" id="MobiDB-lite"/>
    </source>
</evidence>
<dbReference type="PANTHER" id="PTHR23146">
    <property type="entry name" value="LEO1 PROTEIN"/>
    <property type="match status" value="1"/>
</dbReference>
<organism evidence="2 3">
    <name type="scientific">Paracoccidioides brasiliensis</name>
    <dbReference type="NCBI Taxonomy" id="121759"/>
    <lineage>
        <taxon>Eukaryota</taxon>
        <taxon>Fungi</taxon>
        <taxon>Dikarya</taxon>
        <taxon>Ascomycota</taxon>
        <taxon>Pezizomycotina</taxon>
        <taxon>Eurotiomycetes</taxon>
        <taxon>Eurotiomycetidae</taxon>
        <taxon>Onygenales</taxon>
        <taxon>Ajellomycetaceae</taxon>
        <taxon>Paracoccidioides</taxon>
    </lineage>
</organism>
<dbReference type="InterPro" id="IPR007149">
    <property type="entry name" value="Leo1"/>
</dbReference>
<dbReference type="EMBL" id="LZYO01000473">
    <property type="protein sequence ID" value="ODH13510.1"/>
    <property type="molecule type" value="Genomic_DNA"/>
</dbReference>
<dbReference type="GO" id="GO:1990269">
    <property type="term" value="F:RNA polymerase II C-terminal domain phosphoserine binding"/>
    <property type="evidence" value="ECO:0007669"/>
    <property type="project" value="TreeGrafter"/>
</dbReference>
<dbReference type="Pfam" id="PF04004">
    <property type="entry name" value="Leo1"/>
    <property type="match status" value="1"/>
</dbReference>
<accession>A0A1D2J5F7</accession>
<feature type="compositionally biased region" description="Basic residues" evidence="1">
    <location>
        <begin position="482"/>
        <end position="492"/>
    </location>
</feature>
<dbReference type="Proteomes" id="UP000242814">
    <property type="component" value="Unassembled WGS sequence"/>
</dbReference>
<proteinExistence type="predicted"/>
<name>A0A1D2J5F7_PARBR</name>
<reference evidence="2 3" key="1">
    <citation type="submission" date="2016-06" db="EMBL/GenBank/DDBJ databases">
        <authorList>
            <person name="Kjaerup R.B."/>
            <person name="Dalgaard T.S."/>
            <person name="Juul-Madsen H.R."/>
        </authorList>
    </citation>
    <scope>NUCLEOTIDE SEQUENCE [LARGE SCALE GENOMIC DNA]</scope>
    <source>
        <strain evidence="2 3">Pb300</strain>
    </source>
</reference>
<feature type="region of interest" description="Disordered" evidence="1">
    <location>
        <begin position="134"/>
        <end position="230"/>
    </location>
</feature>
<feature type="compositionally biased region" description="Acidic residues" evidence="1">
    <location>
        <begin position="526"/>
        <end position="557"/>
    </location>
</feature>
<feature type="compositionally biased region" description="Basic and acidic residues" evidence="1">
    <location>
        <begin position="505"/>
        <end position="521"/>
    </location>
</feature>
<dbReference type="AlphaFoldDB" id="A0A1D2J5F7"/>
<dbReference type="GO" id="GO:0016593">
    <property type="term" value="C:Cdc73/Paf1 complex"/>
    <property type="evidence" value="ECO:0007669"/>
    <property type="project" value="InterPro"/>
</dbReference>
<dbReference type="VEuPathDB" id="FungiDB:PABG_06645"/>
<sequence>MVYKGCFFAADEIKENGDFLSLSRARGRKLIGEDYLFFRNKAGGLPDRVWRLGINRSLHKTNKPKEKIKRMTQSVNWTLGVYGLYLAKQHDYALKRELLPLLQIVVLLEVFDKVWRGTSRYQPYASVEKRATPLGQHAAMPSEDDVQSQSSGANEREYASDASENGENGGLNFDDEQIMGDDDADLFGSGSEEEPKEHRRRGLDDEELDSGDDEGRYDRQGSPMDEDGIYYPESLNVMDLSLSRVPEPESTDGEVYTLAMPNFLAIESEDFNPETYVAPPFNSASTSLCWRYDPNDGETLQSNARIIRWSDGSLTLQLASNPKEQYRMPSKRLARPNTARKTADYDSELDSHAYLGAAAEASSVFRITSHLTSSLSILPTTVETDDAVKRLKESLEAASRGAKRNADGTVTVFDVAEDPELAKKRAELAEREKLRADRKRQMAADRDLDRGRRVGISYRTGGGGLTVAGLEGDDEMLTTKARGAKKPKRRPNRRGEIYSDEEDEYDRRGRTREDEYDKDDGFLVGSDEEPEIVEDDEEEEEELEDEDADAEGEIDEEPLQKPSNRETTPKRSLEETLEKSADPETGSPHSRKKNRYVVDDDEDDE</sequence>
<dbReference type="PANTHER" id="PTHR23146:SF0">
    <property type="entry name" value="RNA POLYMERASE-ASSOCIATED PROTEIN LEO1"/>
    <property type="match status" value="1"/>
</dbReference>
<evidence type="ECO:0000313" key="3">
    <source>
        <dbReference type="Proteomes" id="UP000242814"/>
    </source>
</evidence>
<dbReference type="GO" id="GO:0032968">
    <property type="term" value="P:positive regulation of transcription elongation by RNA polymerase II"/>
    <property type="evidence" value="ECO:0007669"/>
    <property type="project" value="TreeGrafter"/>
</dbReference>
<feature type="region of interest" description="Disordered" evidence="1">
    <location>
        <begin position="477"/>
        <end position="605"/>
    </location>
</feature>
<protein>
    <recommendedName>
        <fullName evidence="4">Leo1-like protein</fullName>
    </recommendedName>
</protein>
<feature type="compositionally biased region" description="Basic and acidic residues" evidence="1">
    <location>
        <begin position="563"/>
        <end position="582"/>
    </location>
</feature>
<gene>
    <name evidence="2" type="ORF">ACO22_07181</name>
</gene>